<dbReference type="CDD" id="cd07012">
    <property type="entry name" value="PBP2_Bug_TTT"/>
    <property type="match status" value="1"/>
</dbReference>
<dbReference type="PIRSF" id="PIRSF017082">
    <property type="entry name" value="YflP"/>
    <property type="match status" value="1"/>
</dbReference>
<accession>A0ABX1ZUJ5</accession>
<evidence type="ECO:0000256" key="1">
    <source>
        <dbReference type="ARBA" id="ARBA00006987"/>
    </source>
</evidence>
<gene>
    <name evidence="2" type="ORF">GC097_27145</name>
</gene>
<dbReference type="EMBL" id="WHNZ01000064">
    <property type="protein sequence ID" value="NOV03689.1"/>
    <property type="molecule type" value="Genomic_DNA"/>
</dbReference>
<comment type="caution">
    <text evidence="2">The sequence shown here is derived from an EMBL/GenBank/DDBJ whole genome shotgun (WGS) entry which is preliminary data.</text>
</comment>
<evidence type="ECO:0000313" key="2">
    <source>
        <dbReference type="EMBL" id="NOV03689.1"/>
    </source>
</evidence>
<dbReference type="Proteomes" id="UP000618579">
    <property type="component" value="Unassembled WGS sequence"/>
</dbReference>
<dbReference type="RefSeq" id="WP_171686498.1">
    <property type="nucleotide sequence ID" value="NZ_WHNZ01000064.1"/>
</dbReference>
<protein>
    <submittedName>
        <fullName evidence="2">Tripartite tricarboxylate transporter substrate binding protein</fullName>
    </submittedName>
</protein>
<dbReference type="InterPro" id="IPR042100">
    <property type="entry name" value="Bug_dom1"/>
</dbReference>
<comment type="similarity">
    <text evidence="1">Belongs to the UPF0065 (bug) family.</text>
</comment>
<dbReference type="PANTHER" id="PTHR42928">
    <property type="entry name" value="TRICARBOXYLATE-BINDING PROTEIN"/>
    <property type="match status" value="1"/>
</dbReference>
<reference evidence="2 3" key="1">
    <citation type="submission" date="2019-10" db="EMBL/GenBank/DDBJ databases">
        <title>Description of Paenibacillus pedi sp. nov.</title>
        <authorList>
            <person name="Carlier A."/>
            <person name="Qi S."/>
        </authorList>
    </citation>
    <scope>NUCLEOTIDE SEQUENCE [LARGE SCALE GENOMIC DNA]</scope>
    <source>
        <strain evidence="2 3">LMG 31457</strain>
    </source>
</reference>
<organism evidence="2 3">
    <name type="scientific">Paenibacillus planticolens</name>
    <dbReference type="NCBI Taxonomy" id="2654976"/>
    <lineage>
        <taxon>Bacteria</taxon>
        <taxon>Bacillati</taxon>
        <taxon>Bacillota</taxon>
        <taxon>Bacilli</taxon>
        <taxon>Bacillales</taxon>
        <taxon>Paenibacillaceae</taxon>
        <taxon>Paenibacillus</taxon>
    </lineage>
</organism>
<dbReference type="InterPro" id="IPR005064">
    <property type="entry name" value="BUG"/>
</dbReference>
<dbReference type="SUPFAM" id="SSF53850">
    <property type="entry name" value="Periplasmic binding protein-like II"/>
    <property type="match status" value="1"/>
</dbReference>
<evidence type="ECO:0000313" key="3">
    <source>
        <dbReference type="Proteomes" id="UP000618579"/>
    </source>
</evidence>
<name>A0ABX1ZUJ5_9BACL</name>
<dbReference type="Gene3D" id="3.40.190.150">
    <property type="entry name" value="Bordetella uptake gene, domain 1"/>
    <property type="match status" value="1"/>
</dbReference>
<dbReference type="Gene3D" id="3.40.190.10">
    <property type="entry name" value="Periplasmic binding protein-like II"/>
    <property type="match status" value="1"/>
</dbReference>
<keyword evidence="3" id="KW-1185">Reference proteome</keyword>
<sequence length="347" mass="36597">MKKQQIVIGVAAVAIIGLALGWPKIAPMFKGAAAQFPSKDITLIVPYAPGGGTDLTTRAVADEMSKALGKNISVVNTPGASGSVGTINVWNAPHDGYTIMGNGFMSFSSYPVMGYTEQTYRDWNLWITSFSPNVVAVKPDSKYQDISQLIKGLKDNPGNISIGTAGVGTGGHIASEVLKSNLGFTYKHVPYAGGNPAIIAAISGEVEVVPQLSMEMVDMIRGKKLKGLAALTDKPLTIDGADPIPSITQAAPELKSIVPLGEAFGIGVPKDTPADVVKKIDEAFKKAIASDSVKKFAKEKGVEILGYSGDQAQQYVEKLASTVDWALYDGGVAKISPEKFNIKKPTK</sequence>
<dbReference type="Pfam" id="PF03401">
    <property type="entry name" value="TctC"/>
    <property type="match status" value="1"/>
</dbReference>
<proteinExistence type="inferred from homology"/>
<dbReference type="PANTHER" id="PTHR42928:SF5">
    <property type="entry name" value="BLR1237 PROTEIN"/>
    <property type="match status" value="1"/>
</dbReference>